<dbReference type="CDD" id="cd07996">
    <property type="entry name" value="WGR_MMR_like"/>
    <property type="match status" value="1"/>
</dbReference>
<dbReference type="PROSITE" id="PS51977">
    <property type="entry name" value="WGR"/>
    <property type="match status" value="1"/>
</dbReference>
<dbReference type="AlphaFoldDB" id="A0A2P9ARI2"/>
<name>A0A2P9ARI2_9HYPH</name>
<dbReference type="SUPFAM" id="SSF142921">
    <property type="entry name" value="WGR domain-like"/>
    <property type="match status" value="1"/>
</dbReference>
<protein>
    <submittedName>
        <fullName evidence="2">WGR</fullName>
    </submittedName>
</protein>
<dbReference type="SMART" id="SM00773">
    <property type="entry name" value="WGR"/>
    <property type="match status" value="1"/>
</dbReference>
<evidence type="ECO:0000313" key="2">
    <source>
        <dbReference type="EMBL" id="SJM33775.1"/>
    </source>
</evidence>
<sequence length="92" mass="10644">MVAQRYRLYIERMDASRNMARFYALSIEGTMFGQTCLVRRWGRIGTTGRMVQHSFDDEGEAVGLFLELLRAKRRRGYRPKFGARHAETAPSA</sequence>
<gene>
    <name evidence="2" type="ORF">BQ8482_360176</name>
</gene>
<keyword evidence="3" id="KW-1185">Reference proteome</keyword>
<proteinExistence type="predicted"/>
<dbReference type="InterPro" id="IPR049809">
    <property type="entry name" value="YehF/YfeS-like_WGR"/>
</dbReference>
<organism evidence="2 3">
    <name type="scientific">Mesorhizobium delmotii</name>
    <dbReference type="NCBI Taxonomy" id="1631247"/>
    <lineage>
        <taxon>Bacteria</taxon>
        <taxon>Pseudomonadati</taxon>
        <taxon>Pseudomonadota</taxon>
        <taxon>Alphaproteobacteria</taxon>
        <taxon>Hyphomicrobiales</taxon>
        <taxon>Phyllobacteriaceae</taxon>
        <taxon>Mesorhizobium</taxon>
    </lineage>
</organism>
<reference evidence="3" key="1">
    <citation type="submission" date="2016-12" db="EMBL/GenBank/DDBJ databases">
        <authorList>
            <person name="Brunel B."/>
        </authorList>
    </citation>
    <scope>NUCLEOTIDE SEQUENCE [LARGE SCALE GENOMIC DNA]</scope>
</reference>
<dbReference type="Gene3D" id="2.20.140.10">
    <property type="entry name" value="WGR domain"/>
    <property type="match status" value="1"/>
</dbReference>
<feature type="domain" description="WGR" evidence="1">
    <location>
        <begin position="1"/>
        <end position="92"/>
    </location>
</feature>
<dbReference type="InterPro" id="IPR008893">
    <property type="entry name" value="WGR_domain"/>
</dbReference>
<accession>A0A2P9ARI2</accession>
<evidence type="ECO:0000259" key="1">
    <source>
        <dbReference type="PROSITE" id="PS51977"/>
    </source>
</evidence>
<dbReference type="Pfam" id="PF05406">
    <property type="entry name" value="WGR"/>
    <property type="match status" value="1"/>
</dbReference>
<dbReference type="Proteomes" id="UP000245698">
    <property type="component" value="Unassembled WGS sequence"/>
</dbReference>
<dbReference type="InterPro" id="IPR036930">
    <property type="entry name" value="WGR_dom_sf"/>
</dbReference>
<dbReference type="EMBL" id="FUIG01000044">
    <property type="protein sequence ID" value="SJM33775.1"/>
    <property type="molecule type" value="Genomic_DNA"/>
</dbReference>
<evidence type="ECO:0000313" key="3">
    <source>
        <dbReference type="Proteomes" id="UP000245698"/>
    </source>
</evidence>